<dbReference type="EMBL" id="JASNQZ010000015">
    <property type="protein sequence ID" value="KAL0947819.1"/>
    <property type="molecule type" value="Genomic_DNA"/>
</dbReference>
<evidence type="ECO:0000313" key="2">
    <source>
        <dbReference type="Proteomes" id="UP001556367"/>
    </source>
</evidence>
<sequence length="106" mass="11744">MHVLWLRATHIVLTEPSSNPAPSHCPQNCSESCQHANPIAALGISNLPRSYACLEWLRRMLCLASSFVRILLFTNPALSRKPAPQKKANAHILGITCSLLSFTRRP</sequence>
<name>A0ABR3IWZ7_9AGAR</name>
<proteinExistence type="predicted"/>
<organism evidence="1 2">
    <name type="scientific">Hohenbuehelia grisea</name>
    <dbReference type="NCBI Taxonomy" id="104357"/>
    <lineage>
        <taxon>Eukaryota</taxon>
        <taxon>Fungi</taxon>
        <taxon>Dikarya</taxon>
        <taxon>Basidiomycota</taxon>
        <taxon>Agaricomycotina</taxon>
        <taxon>Agaricomycetes</taxon>
        <taxon>Agaricomycetidae</taxon>
        <taxon>Agaricales</taxon>
        <taxon>Pleurotineae</taxon>
        <taxon>Pleurotaceae</taxon>
        <taxon>Hohenbuehelia</taxon>
    </lineage>
</organism>
<reference evidence="2" key="1">
    <citation type="submission" date="2024-06" db="EMBL/GenBank/DDBJ databases">
        <title>Multi-omics analyses provide insights into the biosynthesis of the anticancer antibiotic pleurotin in Hohenbuehelia grisea.</title>
        <authorList>
            <person name="Weaver J.A."/>
            <person name="Alberti F."/>
        </authorList>
    </citation>
    <scope>NUCLEOTIDE SEQUENCE [LARGE SCALE GENOMIC DNA]</scope>
    <source>
        <strain evidence="2">T-177</strain>
    </source>
</reference>
<evidence type="ECO:0000313" key="1">
    <source>
        <dbReference type="EMBL" id="KAL0947819.1"/>
    </source>
</evidence>
<accession>A0ABR3IWZ7</accession>
<keyword evidence="2" id="KW-1185">Reference proteome</keyword>
<dbReference type="Proteomes" id="UP001556367">
    <property type="component" value="Unassembled WGS sequence"/>
</dbReference>
<protein>
    <submittedName>
        <fullName evidence="1">Uncharacterized protein</fullName>
    </submittedName>
</protein>
<comment type="caution">
    <text evidence="1">The sequence shown here is derived from an EMBL/GenBank/DDBJ whole genome shotgun (WGS) entry which is preliminary data.</text>
</comment>
<gene>
    <name evidence="1" type="ORF">HGRIS_013887</name>
</gene>